<dbReference type="OrthoDB" id="2017825at2759"/>
<dbReference type="Proteomes" id="UP001153076">
    <property type="component" value="Unassembled WGS sequence"/>
</dbReference>
<organism evidence="1 2">
    <name type="scientific">Carnegiea gigantea</name>
    <dbReference type="NCBI Taxonomy" id="171969"/>
    <lineage>
        <taxon>Eukaryota</taxon>
        <taxon>Viridiplantae</taxon>
        <taxon>Streptophyta</taxon>
        <taxon>Embryophyta</taxon>
        <taxon>Tracheophyta</taxon>
        <taxon>Spermatophyta</taxon>
        <taxon>Magnoliopsida</taxon>
        <taxon>eudicotyledons</taxon>
        <taxon>Gunneridae</taxon>
        <taxon>Pentapetalae</taxon>
        <taxon>Caryophyllales</taxon>
        <taxon>Cactineae</taxon>
        <taxon>Cactaceae</taxon>
        <taxon>Cactoideae</taxon>
        <taxon>Echinocereeae</taxon>
        <taxon>Carnegiea</taxon>
    </lineage>
</organism>
<reference evidence="1" key="1">
    <citation type="submission" date="2022-04" db="EMBL/GenBank/DDBJ databases">
        <title>Carnegiea gigantea Genome sequencing and assembly v2.</title>
        <authorList>
            <person name="Copetti D."/>
            <person name="Sanderson M.J."/>
            <person name="Burquez A."/>
            <person name="Wojciechowski M.F."/>
        </authorList>
    </citation>
    <scope>NUCLEOTIDE SEQUENCE</scope>
    <source>
        <strain evidence="1">SGP5-SGP5p</strain>
        <tissue evidence="1">Aerial part</tissue>
    </source>
</reference>
<dbReference type="PANTHER" id="PTHR35097:SF1">
    <property type="entry name" value="GDSL ESTERASE_LIPASE"/>
    <property type="match status" value="1"/>
</dbReference>
<dbReference type="EMBL" id="JAKOGI010000207">
    <property type="protein sequence ID" value="KAJ8439805.1"/>
    <property type="molecule type" value="Genomic_DNA"/>
</dbReference>
<dbReference type="AlphaFoldDB" id="A0A9Q1KAA8"/>
<dbReference type="PANTHER" id="PTHR35097">
    <property type="entry name" value="GDSL ESTERASE/LIPASE"/>
    <property type="match status" value="1"/>
</dbReference>
<keyword evidence="2" id="KW-1185">Reference proteome</keyword>
<name>A0A9Q1KAA8_9CARY</name>
<evidence type="ECO:0000313" key="2">
    <source>
        <dbReference type="Proteomes" id="UP001153076"/>
    </source>
</evidence>
<accession>A0A9Q1KAA8</accession>
<gene>
    <name evidence="1" type="ORF">Cgig2_029065</name>
</gene>
<protein>
    <submittedName>
        <fullName evidence="1">Uncharacterized protein</fullName>
    </submittedName>
</protein>
<proteinExistence type="predicted"/>
<sequence>MEPMASILDKLKAFAKSGEDFFAGLTRRENRARRNPIEILKRLQREAFADLMKQRDRLDKVEKLLTFYGSSKGGPFRGDGTRVGGEVDLMGTLFLKDYLDQENVDAIKRSGIKTGVCARINFETKVREKDVLEAEFISSLSGHTESGKSLGTALSFARVSYIANMTDWFSIAAIPMGARCRDEKGLTDYSSFGPPLLHENHGGSIGITVKKSDIVASLAQFVVDLPSSFGHCFSTFGQIVYQFPRSTRLSLFGVYQAIKSRQQANLGPLTMPLGIFRCHKHPQTSVETSSPMETSSEANVPAGSVAMMLESELDERTRVQGWVQMKNTNPRHLQWAVSMSDFPEEDIGWALSLGGSMQQHPASWDHFQVEAFLKFNLGRRFSLQPGFVYLMDRGNQMPVLMLRSTWSL</sequence>
<comment type="caution">
    <text evidence="1">The sequence shown here is derived from an EMBL/GenBank/DDBJ whole genome shotgun (WGS) entry which is preliminary data.</text>
</comment>
<evidence type="ECO:0000313" key="1">
    <source>
        <dbReference type="EMBL" id="KAJ8439805.1"/>
    </source>
</evidence>